<feature type="transmembrane region" description="Helical" evidence="1">
    <location>
        <begin position="169"/>
        <end position="186"/>
    </location>
</feature>
<feature type="transmembrane region" description="Helical" evidence="1">
    <location>
        <begin position="198"/>
        <end position="222"/>
    </location>
</feature>
<evidence type="ECO:0000313" key="3">
    <source>
        <dbReference type="Proteomes" id="UP001301769"/>
    </source>
</evidence>
<keyword evidence="1" id="KW-0812">Transmembrane</keyword>
<comment type="caution">
    <text evidence="2">The sequence shown here is derived from an EMBL/GenBank/DDBJ whole genome shotgun (WGS) entry which is preliminary data.</text>
</comment>
<dbReference type="Proteomes" id="UP001301769">
    <property type="component" value="Unassembled WGS sequence"/>
</dbReference>
<proteinExistence type="predicted"/>
<evidence type="ECO:0000256" key="1">
    <source>
        <dbReference type="SAM" id="Phobius"/>
    </source>
</evidence>
<keyword evidence="1" id="KW-0472">Membrane</keyword>
<organism evidence="2 3">
    <name type="scientific">Rhypophila decipiens</name>
    <dbReference type="NCBI Taxonomy" id="261697"/>
    <lineage>
        <taxon>Eukaryota</taxon>
        <taxon>Fungi</taxon>
        <taxon>Dikarya</taxon>
        <taxon>Ascomycota</taxon>
        <taxon>Pezizomycotina</taxon>
        <taxon>Sordariomycetes</taxon>
        <taxon>Sordariomycetidae</taxon>
        <taxon>Sordariales</taxon>
        <taxon>Naviculisporaceae</taxon>
        <taxon>Rhypophila</taxon>
    </lineage>
</organism>
<reference evidence="2" key="2">
    <citation type="submission" date="2023-05" db="EMBL/GenBank/DDBJ databases">
        <authorList>
            <consortium name="Lawrence Berkeley National Laboratory"/>
            <person name="Steindorff A."/>
            <person name="Hensen N."/>
            <person name="Bonometti L."/>
            <person name="Westerberg I."/>
            <person name="Brannstrom I.O."/>
            <person name="Guillou S."/>
            <person name="Cros-Aarteil S."/>
            <person name="Calhoun S."/>
            <person name="Haridas S."/>
            <person name="Kuo A."/>
            <person name="Mondo S."/>
            <person name="Pangilinan J."/>
            <person name="Riley R."/>
            <person name="Labutti K."/>
            <person name="Andreopoulos B."/>
            <person name="Lipzen A."/>
            <person name="Chen C."/>
            <person name="Yanf M."/>
            <person name="Daum C."/>
            <person name="Ng V."/>
            <person name="Clum A."/>
            <person name="Ohm R."/>
            <person name="Martin F."/>
            <person name="Silar P."/>
            <person name="Natvig D."/>
            <person name="Lalanne C."/>
            <person name="Gautier V."/>
            <person name="Ament-Velasquez S.L."/>
            <person name="Kruys A."/>
            <person name="Hutchinson M.I."/>
            <person name="Powell A.J."/>
            <person name="Barry K."/>
            <person name="Miller A.N."/>
            <person name="Grigoriev I.V."/>
            <person name="Debuchy R."/>
            <person name="Gladieux P."/>
            <person name="Thoren M.H."/>
            <person name="Johannesson H."/>
        </authorList>
    </citation>
    <scope>NUCLEOTIDE SEQUENCE</scope>
    <source>
        <strain evidence="2">PSN293</strain>
    </source>
</reference>
<evidence type="ECO:0000313" key="2">
    <source>
        <dbReference type="EMBL" id="KAK4205997.1"/>
    </source>
</evidence>
<sequence length="251" mass="28696">MSIMHKRILFPCPIKFDEQFLQKPLLVGVLQYNYLNQRLESSHSMDTIDFLNPDLQAQPEAQTQLPRPSPVTRLRRILSGNYNIPTWDEDIDKYTQEMPIMAEPNLVDNPTYEQATAEGHHIISEDQRPTIVFLAGTHITTVAGLASFLSNLGTDSQTNYLQIHCYINMFGHGAFGLLALCYWLCLSQNWGTTVSGPAAPVATIALMVFGVSDLVLIALRAIESKFLDWGWQLLRRRFWPYTRPRRWHCVC</sequence>
<keyword evidence="3" id="KW-1185">Reference proteome</keyword>
<reference evidence="2" key="1">
    <citation type="journal article" date="2023" name="Mol. Phylogenet. Evol.">
        <title>Genome-scale phylogeny and comparative genomics of the fungal order Sordariales.</title>
        <authorList>
            <person name="Hensen N."/>
            <person name="Bonometti L."/>
            <person name="Westerberg I."/>
            <person name="Brannstrom I.O."/>
            <person name="Guillou S."/>
            <person name="Cros-Aarteil S."/>
            <person name="Calhoun S."/>
            <person name="Haridas S."/>
            <person name="Kuo A."/>
            <person name="Mondo S."/>
            <person name="Pangilinan J."/>
            <person name="Riley R."/>
            <person name="LaButti K."/>
            <person name="Andreopoulos B."/>
            <person name="Lipzen A."/>
            <person name="Chen C."/>
            <person name="Yan M."/>
            <person name="Daum C."/>
            <person name="Ng V."/>
            <person name="Clum A."/>
            <person name="Steindorff A."/>
            <person name="Ohm R.A."/>
            <person name="Martin F."/>
            <person name="Silar P."/>
            <person name="Natvig D.O."/>
            <person name="Lalanne C."/>
            <person name="Gautier V."/>
            <person name="Ament-Velasquez S.L."/>
            <person name="Kruys A."/>
            <person name="Hutchinson M.I."/>
            <person name="Powell A.J."/>
            <person name="Barry K."/>
            <person name="Miller A.N."/>
            <person name="Grigoriev I.V."/>
            <person name="Debuchy R."/>
            <person name="Gladieux P."/>
            <person name="Hiltunen Thoren M."/>
            <person name="Johannesson H."/>
        </authorList>
    </citation>
    <scope>NUCLEOTIDE SEQUENCE</scope>
    <source>
        <strain evidence="2">PSN293</strain>
    </source>
</reference>
<gene>
    <name evidence="2" type="ORF">QBC37DRAFT_435582</name>
</gene>
<feature type="transmembrane region" description="Helical" evidence="1">
    <location>
        <begin position="131"/>
        <end position="149"/>
    </location>
</feature>
<dbReference type="EMBL" id="MU858559">
    <property type="protein sequence ID" value="KAK4205997.1"/>
    <property type="molecule type" value="Genomic_DNA"/>
</dbReference>
<protein>
    <submittedName>
        <fullName evidence="2">Uncharacterized protein</fullName>
    </submittedName>
</protein>
<name>A0AAN6XWT8_9PEZI</name>
<keyword evidence="1" id="KW-1133">Transmembrane helix</keyword>
<accession>A0AAN6XWT8</accession>
<dbReference type="AlphaFoldDB" id="A0AAN6XWT8"/>